<feature type="transmembrane region" description="Helical" evidence="1">
    <location>
        <begin position="239"/>
        <end position="260"/>
    </location>
</feature>
<dbReference type="RefSeq" id="WP_327795443.1">
    <property type="nucleotide sequence ID" value="NZ_JADQAZ010000004.1"/>
</dbReference>
<name>A0AAP2CTX3_9RHOB</name>
<sequence length="408" mass="45084">MTDFSTDPRDDRIQGEYRGEGGKAFWLVFLTGFLTIITLGIYRFWAKTRIRRYLWSSTAPGGDPFEYTGTGLEKLLGFLVAIVVLAVYLGVLQLVLFAAGLSFLSGLETMDEVALLLAVYIPLIALMPLVFYAQYRGRRYMLSRTRWRGVRFAAEKGAFGYMFRALGYYILAALTLGILTPLATFKLEKYRIDRTWYGDAKFVQGGRWTMLYKAMLHIFIAIAMFVLAIALMVNGTELLGAVLMFVAYIWFFFGSIYYNVHAHRILAATKVLGETIRFQSLPRTGNIIGTYILGSIAVALIMTIAAIPLGGILIGMLGGMDALVSGDFASDPTAMFAVGIIAILAYVAFFLLAGALSMVFITQPILRHYVEETAALNTAELNTIRQRAGDDQMDAEGFADALDIGAAF</sequence>
<feature type="transmembrane region" description="Helical" evidence="1">
    <location>
        <begin position="113"/>
        <end position="135"/>
    </location>
</feature>
<dbReference type="InterPro" id="IPR010295">
    <property type="entry name" value="DUF898"/>
</dbReference>
<protein>
    <submittedName>
        <fullName evidence="2">DUF898 family protein</fullName>
    </submittedName>
</protein>
<feature type="transmembrane region" description="Helical" evidence="1">
    <location>
        <begin position="24"/>
        <end position="45"/>
    </location>
</feature>
<keyword evidence="1" id="KW-0472">Membrane</keyword>
<keyword evidence="3" id="KW-1185">Reference proteome</keyword>
<dbReference type="AlphaFoldDB" id="A0AAP2CTX3"/>
<feature type="transmembrane region" description="Helical" evidence="1">
    <location>
        <begin position="334"/>
        <end position="361"/>
    </location>
</feature>
<feature type="transmembrane region" description="Helical" evidence="1">
    <location>
        <begin position="75"/>
        <end position="101"/>
    </location>
</feature>
<dbReference type="Pfam" id="PF05987">
    <property type="entry name" value="DUF898"/>
    <property type="match status" value="1"/>
</dbReference>
<evidence type="ECO:0000256" key="1">
    <source>
        <dbReference type="SAM" id="Phobius"/>
    </source>
</evidence>
<comment type="caution">
    <text evidence="2">The sequence shown here is derived from an EMBL/GenBank/DDBJ whole genome shotgun (WGS) entry which is preliminary data.</text>
</comment>
<evidence type="ECO:0000313" key="3">
    <source>
        <dbReference type="Proteomes" id="UP001315686"/>
    </source>
</evidence>
<proteinExistence type="predicted"/>
<feature type="transmembrane region" description="Helical" evidence="1">
    <location>
        <begin position="287"/>
        <end position="314"/>
    </location>
</feature>
<keyword evidence="1" id="KW-1133">Transmembrane helix</keyword>
<keyword evidence="1" id="KW-0812">Transmembrane</keyword>
<dbReference type="EMBL" id="JADQAZ010000004">
    <property type="protein sequence ID" value="MBT0959207.1"/>
    <property type="molecule type" value="Genomic_DNA"/>
</dbReference>
<dbReference type="Proteomes" id="UP001315686">
    <property type="component" value="Unassembled WGS sequence"/>
</dbReference>
<reference evidence="2 3" key="1">
    <citation type="journal article" date="2021" name="Arch. Microbiol.">
        <title>Harenicola maris gen. nov., sp. nov. isolated from the Sea of Japan shallow sediments.</title>
        <authorList>
            <person name="Romanenko L.A."/>
            <person name="Kurilenko V.V."/>
            <person name="Chernysheva N.Y."/>
            <person name="Tekutyeva L.A."/>
            <person name="Velansky P.V."/>
            <person name="Svetashev V.I."/>
            <person name="Isaeva M.P."/>
        </authorList>
    </citation>
    <scope>NUCLEOTIDE SEQUENCE [LARGE SCALE GENOMIC DNA]</scope>
    <source>
        <strain evidence="2 3">KMM 3653</strain>
    </source>
</reference>
<gene>
    <name evidence="2" type="ORF">IV417_17605</name>
</gene>
<accession>A0AAP2CTX3</accession>
<organism evidence="2 3">
    <name type="scientific">Harenicola maris</name>
    <dbReference type="NCBI Taxonomy" id="2841044"/>
    <lineage>
        <taxon>Bacteria</taxon>
        <taxon>Pseudomonadati</taxon>
        <taxon>Pseudomonadota</taxon>
        <taxon>Alphaproteobacteria</taxon>
        <taxon>Rhodobacterales</taxon>
        <taxon>Paracoccaceae</taxon>
        <taxon>Harenicola</taxon>
    </lineage>
</organism>
<feature type="transmembrane region" description="Helical" evidence="1">
    <location>
        <begin position="214"/>
        <end position="233"/>
    </location>
</feature>
<evidence type="ECO:0000313" key="2">
    <source>
        <dbReference type="EMBL" id="MBT0959207.1"/>
    </source>
</evidence>